<dbReference type="AlphaFoldDB" id="A0A2M8KIT4"/>
<dbReference type="PANTHER" id="PTHR46401">
    <property type="entry name" value="GLYCOSYLTRANSFERASE WBBK-RELATED"/>
    <property type="match status" value="1"/>
</dbReference>
<sequence length="378" mass="42434">MKLIYIANTTLPTKRAHGLQIMKMCDAFFWQGAVVELVTPKRFTPAGFGGKDPFAYYAVGRNFKIKKIFCLDLIVLDKVLGALAFWGQSLSFTFFLLFYLLGQKKALIYSRDRVSLFFISLFFKKTVFEVHKISRWFFWGAVRRAKKIVVISQGLRDKLTQQGIAPEKILVAPDGVALADFNLAAESAAGRQKLALPLDKKIIVYTGHLYSWKGADNLVLAAAYLSGNQQVVIIGGLPQDIRQLKKMAAGKAIKNIVFLGHRDWAQIPYFLRAADCLVLTGTKKAVVSEKYTSPLKMFEYMAAQKPIVASDLPSFREILNEGNAILVEPDNPRALAMGIKRALADQALAEKIARQAQKDVWPYDWRQRAKNILAFIHA</sequence>
<dbReference type="Pfam" id="PF00534">
    <property type="entry name" value="Glycos_transf_1"/>
    <property type="match status" value="1"/>
</dbReference>
<gene>
    <name evidence="4" type="ORF">COU85_01630</name>
</gene>
<evidence type="ECO:0000259" key="3">
    <source>
        <dbReference type="Pfam" id="PF00534"/>
    </source>
</evidence>
<name>A0A2M8KIT4_9BACT</name>
<evidence type="ECO:0000256" key="2">
    <source>
        <dbReference type="SAM" id="Phobius"/>
    </source>
</evidence>
<dbReference type="GO" id="GO:0016757">
    <property type="term" value="F:glycosyltransferase activity"/>
    <property type="evidence" value="ECO:0007669"/>
    <property type="project" value="InterPro"/>
</dbReference>
<comment type="caution">
    <text evidence="4">The sequence shown here is derived from an EMBL/GenBank/DDBJ whole genome shotgun (WGS) entry which is preliminary data.</text>
</comment>
<keyword evidence="2" id="KW-1133">Transmembrane helix</keyword>
<feature type="domain" description="Glycosyl transferase family 1" evidence="3">
    <location>
        <begin position="191"/>
        <end position="358"/>
    </location>
</feature>
<keyword evidence="1" id="KW-0808">Transferase</keyword>
<dbReference type="Gene3D" id="3.40.50.2000">
    <property type="entry name" value="Glycogen Phosphorylase B"/>
    <property type="match status" value="2"/>
</dbReference>
<dbReference type="EMBL" id="PFEA01000029">
    <property type="protein sequence ID" value="PJE59824.1"/>
    <property type="molecule type" value="Genomic_DNA"/>
</dbReference>
<protein>
    <recommendedName>
        <fullName evidence="3">Glycosyl transferase family 1 domain-containing protein</fullName>
    </recommendedName>
</protein>
<dbReference type="SUPFAM" id="SSF53756">
    <property type="entry name" value="UDP-Glycosyltransferase/glycogen phosphorylase"/>
    <property type="match status" value="1"/>
</dbReference>
<organism evidence="4 5">
    <name type="scientific">Candidatus Portnoybacteria bacterium CG10_big_fil_rev_8_21_14_0_10_44_7</name>
    <dbReference type="NCBI Taxonomy" id="1974816"/>
    <lineage>
        <taxon>Bacteria</taxon>
        <taxon>Candidatus Portnoyibacteriota</taxon>
    </lineage>
</organism>
<dbReference type="Proteomes" id="UP000231086">
    <property type="component" value="Unassembled WGS sequence"/>
</dbReference>
<evidence type="ECO:0000256" key="1">
    <source>
        <dbReference type="ARBA" id="ARBA00022679"/>
    </source>
</evidence>
<dbReference type="GO" id="GO:0009103">
    <property type="term" value="P:lipopolysaccharide biosynthetic process"/>
    <property type="evidence" value="ECO:0007669"/>
    <property type="project" value="TreeGrafter"/>
</dbReference>
<accession>A0A2M8KIT4</accession>
<keyword evidence="2" id="KW-0812">Transmembrane</keyword>
<keyword evidence="2" id="KW-0472">Membrane</keyword>
<proteinExistence type="predicted"/>
<dbReference type="CDD" id="cd03794">
    <property type="entry name" value="GT4_WbuB-like"/>
    <property type="match status" value="1"/>
</dbReference>
<dbReference type="InterPro" id="IPR001296">
    <property type="entry name" value="Glyco_trans_1"/>
</dbReference>
<dbReference type="PANTHER" id="PTHR46401:SF2">
    <property type="entry name" value="GLYCOSYLTRANSFERASE WBBK-RELATED"/>
    <property type="match status" value="1"/>
</dbReference>
<reference evidence="5" key="1">
    <citation type="submission" date="2017-09" db="EMBL/GenBank/DDBJ databases">
        <title>Depth-based differentiation of microbial function through sediment-hosted aquifers and enrichment of novel symbionts in the deep terrestrial subsurface.</title>
        <authorList>
            <person name="Probst A.J."/>
            <person name="Ladd B."/>
            <person name="Jarett J.K."/>
            <person name="Geller-Mcgrath D.E."/>
            <person name="Sieber C.M.K."/>
            <person name="Emerson J.B."/>
            <person name="Anantharaman K."/>
            <person name="Thomas B.C."/>
            <person name="Malmstrom R."/>
            <person name="Stieglmeier M."/>
            <person name="Klingl A."/>
            <person name="Woyke T."/>
            <person name="Ryan C.M."/>
            <person name="Banfield J.F."/>
        </authorList>
    </citation>
    <scope>NUCLEOTIDE SEQUENCE [LARGE SCALE GENOMIC DNA]</scope>
</reference>
<evidence type="ECO:0000313" key="4">
    <source>
        <dbReference type="EMBL" id="PJE59824.1"/>
    </source>
</evidence>
<evidence type="ECO:0000313" key="5">
    <source>
        <dbReference type="Proteomes" id="UP000231086"/>
    </source>
</evidence>
<feature type="transmembrane region" description="Helical" evidence="2">
    <location>
        <begin position="79"/>
        <end position="101"/>
    </location>
</feature>